<feature type="non-terminal residue" evidence="8">
    <location>
        <position position="1"/>
    </location>
</feature>
<feature type="domain" description="C2H2-type" evidence="7">
    <location>
        <begin position="32"/>
        <end position="60"/>
    </location>
</feature>
<dbReference type="PROSITE" id="PS00028">
    <property type="entry name" value="ZINC_FINGER_C2H2_1"/>
    <property type="match status" value="1"/>
</dbReference>
<keyword evidence="1" id="KW-0479">Metal-binding</keyword>
<evidence type="ECO:0000256" key="6">
    <source>
        <dbReference type="PROSITE-ProRule" id="PRU00042"/>
    </source>
</evidence>
<evidence type="ECO:0000256" key="2">
    <source>
        <dbReference type="ARBA" id="ARBA00022737"/>
    </source>
</evidence>
<dbReference type="PANTHER" id="PTHR23226:SF397">
    <property type="entry name" value="C2H2-TYPE DOMAIN-CONTAINING PROTEIN"/>
    <property type="match status" value="1"/>
</dbReference>
<evidence type="ECO:0000313" key="9">
    <source>
        <dbReference type="Proteomes" id="UP001162483"/>
    </source>
</evidence>
<dbReference type="InterPro" id="IPR036236">
    <property type="entry name" value="Znf_C2H2_sf"/>
</dbReference>
<keyword evidence="3 6" id="KW-0863">Zinc-finger</keyword>
<evidence type="ECO:0000313" key="8">
    <source>
        <dbReference type="EMBL" id="CAI9552040.1"/>
    </source>
</evidence>
<keyword evidence="5" id="KW-0238">DNA-binding</keyword>
<reference evidence="8" key="1">
    <citation type="submission" date="2023-05" db="EMBL/GenBank/DDBJ databases">
        <authorList>
            <person name="Stuckert A."/>
        </authorList>
    </citation>
    <scope>NUCLEOTIDE SEQUENCE</scope>
</reference>
<dbReference type="PANTHER" id="PTHR23226">
    <property type="entry name" value="ZINC FINGER AND SCAN DOMAIN-CONTAINING"/>
    <property type="match status" value="1"/>
</dbReference>
<dbReference type="Proteomes" id="UP001162483">
    <property type="component" value="Unassembled WGS sequence"/>
</dbReference>
<keyword evidence="9" id="KW-1185">Reference proteome</keyword>
<evidence type="ECO:0000256" key="3">
    <source>
        <dbReference type="ARBA" id="ARBA00022771"/>
    </source>
</evidence>
<evidence type="ECO:0000259" key="7">
    <source>
        <dbReference type="PROSITE" id="PS50157"/>
    </source>
</evidence>
<dbReference type="InterPro" id="IPR013087">
    <property type="entry name" value="Znf_C2H2_type"/>
</dbReference>
<dbReference type="EMBL" id="CATNWA010006417">
    <property type="protein sequence ID" value="CAI9552040.1"/>
    <property type="molecule type" value="Genomic_DNA"/>
</dbReference>
<protein>
    <recommendedName>
        <fullName evidence="7">C2H2-type domain-containing protein</fullName>
    </recommendedName>
</protein>
<gene>
    <name evidence="8" type="ORF">SPARVUS_LOCUS3825969</name>
</gene>
<proteinExistence type="predicted"/>
<dbReference type="Pfam" id="PF00096">
    <property type="entry name" value="zf-C2H2"/>
    <property type="match status" value="2"/>
</dbReference>
<name>A0ABN9BWE4_9NEOB</name>
<sequence length="89" mass="10622">EKPYHCSECDKTFTSKRYLIIHQRVHTGEKPYQCSECDNKAFTVKSSLLTHQRIHTGEKSYHVLNVIKLLQKVRFLSRHQRAHTERSHF</sequence>
<dbReference type="SMART" id="SM00355">
    <property type="entry name" value="ZnF_C2H2"/>
    <property type="match status" value="2"/>
</dbReference>
<dbReference type="Gene3D" id="3.30.160.60">
    <property type="entry name" value="Classic Zinc Finger"/>
    <property type="match status" value="2"/>
</dbReference>
<keyword evidence="4" id="KW-0862">Zinc</keyword>
<dbReference type="SUPFAM" id="SSF57667">
    <property type="entry name" value="beta-beta-alpha zinc fingers"/>
    <property type="match status" value="2"/>
</dbReference>
<dbReference type="PROSITE" id="PS50157">
    <property type="entry name" value="ZINC_FINGER_C2H2_2"/>
    <property type="match status" value="2"/>
</dbReference>
<organism evidence="8 9">
    <name type="scientific">Staurois parvus</name>
    <dbReference type="NCBI Taxonomy" id="386267"/>
    <lineage>
        <taxon>Eukaryota</taxon>
        <taxon>Metazoa</taxon>
        <taxon>Chordata</taxon>
        <taxon>Craniata</taxon>
        <taxon>Vertebrata</taxon>
        <taxon>Euteleostomi</taxon>
        <taxon>Amphibia</taxon>
        <taxon>Batrachia</taxon>
        <taxon>Anura</taxon>
        <taxon>Neobatrachia</taxon>
        <taxon>Ranoidea</taxon>
        <taxon>Ranidae</taxon>
        <taxon>Staurois</taxon>
    </lineage>
</organism>
<evidence type="ECO:0000256" key="1">
    <source>
        <dbReference type="ARBA" id="ARBA00022723"/>
    </source>
</evidence>
<feature type="domain" description="C2H2-type" evidence="7">
    <location>
        <begin position="4"/>
        <end position="31"/>
    </location>
</feature>
<keyword evidence="2" id="KW-0677">Repeat</keyword>
<evidence type="ECO:0000256" key="5">
    <source>
        <dbReference type="ARBA" id="ARBA00023125"/>
    </source>
</evidence>
<evidence type="ECO:0000256" key="4">
    <source>
        <dbReference type="ARBA" id="ARBA00022833"/>
    </source>
</evidence>
<comment type="caution">
    <text evidence="8">The sequence shown here is derived from an EMBL/GenBank/DDBJ whole genome shotgun (WGS) entry which is preliminary data.</text>
</comment>
<accession>A0ABN9BWE4</accession>